<gene>
    <name evidence="2" type="ORF">F511_19859</name>
</gene>
<name>A0A2Z7CWL0_9LAMI</name>
<feature type="region of interest" description="Disordered" evidence="1">
    <location>
        <begin position="973"/>
        <end position="995"/>
    </location>
</feature>
<dbReference type="AlphaFoldDB" id="A0A2Z7CWL0"/>
<evidence type="ECO:0000313" key="2">
    <source>
        <dbReference type="EMBL" id="KZV51183.1"/>
    </source>
</evidence>
<evidence type="ECO:0000313" key="3">
    <source>
        <dbReference type="Proteomes" id="UP000250235"/>
    </source>
</evidence>
<dbReference type="Proteomes" id="UP000250235">
    <property type="component" value="Unassembled WGS sequence"/>
</dbReference>
<reference evidence="2 3" key="1">
    <citation type="journal article" date="2015" name="Proc. Natl. Acad. Sci. U.S.A.">
        <title>The resurrection genome of Boea hygrometrica: A blueprint for survival of dehydration.</title>
        <authorList>
            <person name="Xiao L."/>
            <person name="Yang G."/>
            <person name="Zhang L."/>
            <person name="Yang X."/>
            <person name="Zhao S."/>
            <person name="Ji Z."/>
            <person name="Zhou Q."/>
            <person name="Hu M."/>
            <person name="Wang Y."/>
            <person name="Chen M."/>
            <person name="Xu Y."/>
            <person name="Jin H."/>
            <person name="Xiao X."/>
            <person name="Hu G."/>
            <person name="Bao F."/>
            <person name="Hu Y."/>
            <person name="Wan P."/>
            <person name="Li L."/>
            <person name="Deng X."/>
            <person name="Kuang T."/>
            <person name="Xiang C."/>
            <person name="Zhu J.K."/>
            <person name="Oliver M.J."/>
            <person name="He Y."/>
        </authorList>
    </citation>
    <scope>NUCLEOTIDE SEQUENCE [LARGE SCALE GENOMIC DNA]</scope>
    <source>
        <strain evidence="3">cv. XS01</strain>
    </source>
</reference>
<evidence type="ECO:0000256" key="1">
    <source>
        <dbReference type="SAM" id="MobiDB-lite"/>
    </source>
</evidence>
<feature type="region of interest" description="Disordered" evidence="1">
    <location>
        <begin position="918"/>
        <end position="951"/>
    </location>
</feature>
<feature type="compositionally biased region" description="Basic and acidic residues" evidence="1">
    <location>
        <begin position="973"/>
        <end position="983"/>
    </location>
</feature>
<protein>
    <submittedName>
        <fullName evidence="2">Tropomyosin-like</fullName>
    </submittedName>
</protein>
<sequence>MFQRFRLLFTVFSDFTPDQISLFSVPDFTLHSDQTLLSIFSRLRSFATSNLSLFLLLLTASDQISPINTEPDFLFVTFRLFFFSLAFQISVFFIDFSYLYSRSDLFFASCNRYTFLQISLLVPIQMIEPIPAAPAVAETFEQPTTEDEIPADQPADEVTGDTVIKAVAADVDATAENVAEQVADPSADVETSVEEFTEPAVEVTAKGTGPTSTDDVDIIIKQVIADTAQMGPTEDEVVDGVENVSSSAVASQPAVTVEERQWFDLPYEDLIARWDTKRIVTTPSDTDEEIETERAVVTADGVQTESSQPEYIVEEPEDMEMSDSEKSVDEQIDEDELMSLEDIILSIPVDVPLPSAGVEITKITMGNKIKIPGIDERTCYLASLPQIPVDDKGKEILVEKDPVKGNPAKEHYSLIWADIDPINVEEMSKKEAQVQCWGDTETTRVALKIKMYILLKYREVLVRKFLDSWKKNFVPGEGSSATDLNVIDMLSTLHLFVLEELKKQTLAHGLRDRTCCSKIFEGHPRDRGAVIARTNTNTPSKCWIRTMIRVDGVWVVEPFCDQWVKIPRPVVCNEVSRQCSYVDHLPVLSEPLRILRKRWAYICIEAANFFVSGGLIPVGSINFCRSLSVVEPVYDFAPRQPTVLALRISQFCTVYIQYSLFSRLPTEDITSFVASIASERTVLKSVQTAQNSVSVAPRVQLIDEHYSSESSSDDTLVDFLVYIQYSLFSRLPTEDITSFVASIASERTVLKSVQTMSKMFAQLRASVELIQFEKLEHNYDVKKIRETLSLHINDLERKISDRFDAHDRTYRVLFNNVRHDMRDHKNLLSLDLKSYQQKVSTQVGAAALNVVDVRREVKEMNAKVDVVSSRLDDVKKDVEATKEAISHQLLEFQIQAQANYIILTDQLGQLVDYINRGGNDKNGEGSSRGPQPPPAVQIRDSSNACGSGDAVRTTEITQRDIDTAQRDILERMMTVDRERERSRGSRSGSYKRIRY</sequence>
<organism evidence="2 3">
    <name type="scientific">Dorcoceras hygrometricum</name>
    <dbReference type="NCBI Taxonomy" id="472368"/>
    <lineage>
        <taxon>Eukaryota</taxon>
        <taxon>Viridiplantae</taxon>
        <taxon>Streptophyta</taxon>
        <taxon>Embryophyta</taxon>
        <taxon>Tracheophyta</taxon>
        <taxon>Spermatophyta</taxon>
        <taxon>Magnoliopsida</taxon>
        <taxon>eudicotyledons</taxon>
        <taxon>Gunneridae</taxon>
        <taxon>Pentapetalae</taxon>
        <taxon>asterids</taxon>
        <taxon>lamiids</taxon>
        <taxon>Lamiales</taxon>
        <taxon>Gesneriaceae</taxon>
        <taxon>Didymocarpoideae</taxon>
        <taxon>Trichosporeae</taxon>
        <taxon>Loxocarpinae</taxon>
        <taxon>Dorcoceras</taxon>
    </lineage>
</organism>
<dbReference type="EMBL" id="KQ991959">
    <property type="protein sequence ID" value="KZV51183.1"/>
    <property type="molecule type" value="Genomic_DNA"/>
</dbReference>
<proteinExistence type="predicted"/>
<accession>A0A2Z7CWL0</accession>
<keyword evidence="3" id="KW-1185">Reference proteome</keyword>